<dbReference type="PANTHER" id="PTHR35527:SF2">
    <property type="entry name" value="HYDROLASE"/>
    <property type="match status" value="1"/>
</dbReference>
<dbReference type="Pfam" id="PF03417">
    <property type="entry name" value="AAT"/>
    <property type="match status" value="1"/>
</dbReference>
<keyword evidence="3" id="KW-1185">Reference proteome</keyword>
<dbReference type="GO" id="GO:0016740">
    <property type="term" value="F:transferase activity"/>
    <property type="evidence" value="ECO:0007669"/>
    <property type="project" value="UniProtKB-KW"/>
</dbReference>
<dbReference type="InterPro" id="IPR029055">
    <property type="entry name" value="Ntn_hydrolases_N"/>
</dbReference>
<evidence type="ECO:0000313" key="2">
    <source>
        <dbReference type="EMBL" id="TWU31107.1"/>
    </source>
</evidence>
<organism evidence="2 3">
    <name type="scientific">Novipirellula artificiosorum</name>
    <dbReference type="NCBI Taxonomy" id="2528016"/>
    <lineage>
        <taxon>Bacteria</taxon>
        <taxon>Pseudomonadati</taxon>
        <taxon>Planctomycetota</taxon>
        <taxon>Planctomycetia</taxon>
        <taxon>Pirellulales</taxon>
        <taxon>Pirellulaceae</taxon>
        <taxon>Novipirellula</taxon>
    </lineage>
</organism>
<evidence type="ECO:0000259" key="1">
    <source>
        <dbReference type="Pfam" id="PF03417"/>
    </source>
</evidence>
<dbReference type="InterPro" id="IPR005079">
    <property type="entry name" value="Peptidase_C45_hydrolase"/>
</dbReference>
<dbReference type="Proteomes" id="UP000319143">
    <property type="component" value="Unassembled WGS sequence"/>
</dbReference>
<reference evidence="2 3" key="1">
    <citation type="submission" date="2019-02" db="EMBL/GenBank/DDBJ databases">
        <title>Deep-cultivation of Planctomycetes and their phenomic and genomic characterization uncovers novel biology.</title>
        <authorList>
            <person name="Wiegand S."/>
            <person name="Jogler M."/>
            <person name="Boedeker C."/>
            <person name="Pinto D."/>
            <person name="Vollmers J."/>
            <person name="Rivas-Marin E."/>
            <person name="Kohn T."/>
            <person name="Peeters S.H."/>
            <person name="Heuer A."/>
            <person name="Rast P."/>
            <person name="Oberbeckmann S."/>
            <person name="Bunk B."/>
            <person name="Jeske O."/>
            <person name="Meyerdierks A."/>
            <person name="Storesund J.E."/>
            <person name="Kallscheuer N."/>
            <person name="Luecker S."/>
            <person name="Lage O.M."/>
            <person name="Pohl T."/>
            <person name="Merkel B.J."/>
            <person name="Hornburger P."/>
            <person name="Mueller R.-W."/>
            <person name="Bruemmer F."/>
            <person name="Labrenz M."/>
            <person name="Spormann A.M."/>
            <person name="Op Den Camp H."/>
            <person name="Overmann J."/>
            <person name="Amann R."/>
            <person name="Jetten M.S.M."/>
            <person name="Mascher T."/>
            <person name="Medema M.H."/>
            <person name="Devos D.P."/>
            <person name="Kaster A.-K."/>
            <person name="Ovreas L."/>
            <person name="Rohde M."/>
            <person name="Galperin M.Y."/>
            <person name="Jogler C."/>
        </authorList>
    </citation>
    <scope>NUCLEOTIDE SEQUENCE [LARGE SCALE GENOMIC DNA]</scope>
    <source>
        <strain evidence="2 3">Poly41</strain>
    </source>
</reference>
<proteinExistence type="predicted"/>
<dbReference type="AlphaFoldDB" id="A0A5C6D5X7"/>
<dbReference type="InterPro" id="IPR052193">
    <property type="entry name" value="Peptidase_C59"/>
</dbReference>
<evidence type="ECO:0000313" key="3">
    <source>
        <dbReference type="Proteomes" id="UP000319143"/>
    </source>
</evidence>
<name>A0A5C6D5X7_9BACT</name>
<dbReference type="Gene3D" id="3.60.60.10">
    <property type="entry name" value="Penicillin V Acylase, Chain A"/>
    <property type="match status" value="1"/>
</dbReference>
<dbReference type="OrthoDB" id="9794717at2"/>
<keyword evidence="2" id="KW-0808">Transferase</keyword>
<protein>
    <submittedName>
        <fullName evidence="2">Acyl-coenzyme A:6-aminopenicillanic acid acyl-transferase</fullName>
    </submittedName>
</protein>
<accession>A0A5C6D5X7</accession>
<dbReference type="PANTHER" id="PTHR35527">
    <property type="entry name" value="CHOLOYLGLYCINE HYDROLASE"/>
    <property type="match status" value="1"/>
</dbReference>
<dbReference type="SUPFAM" id="SSF56235">
    <property type="entry name" value="N-terminal nucleophile aminohydrolases (Ntn hydrolases)"/>
    <property type="match status" value="1"/>
</dbReference>
<gene>
    <name evidence="2" type="ORF">Poly41_62960</name>
</gene>
<feature type="domain" description="Peptidase C45 hydrolase" evidence="1">
    <location>
        <begin position="136"/>
        <end position="310"/>
    </location>
</feature>
<dbReference type="RefSeq" id="WP_146531006.1">
    <property type="nucleotide sequence ID" value="NZ_SJPV01000018.1"/>
</dbReference>
<dbReference type="EMBL" id="SJPV01000018">
    <property type="protein sequence ID" value="TWU31107.1"/>
    <property type="molecule type" value="Genomic_DNA"/>
</dbReference>
<comment type="caution">
    <text evidence="2">The sequence shown here is derived from an EMBL/GenBank/DDBJ whole genome shotgun (WGS) entry which is preliminary data.</text>
</comment>
<sequence>MWSDGVKQVGTYADIRRLPLHGLSPRHSCPRLVLFFTSYPFGIMTPIKKTGTKYRGLSPHKITPIVGRTAAKDAIQAVWQWKSLSCVLGAVRRSPRWETFHVIHLLRHNVALWFLYVALGHVATRAHAECSTFAFKTENRTILAHNFDYPQEIEDGLLFINHPVATKRAWRSNFMQGWSADPASELERWTSRYGSVTFNLPGFQMVSAGMNTEGLSVATMELKETRTPNVAGRPHIESTVWLQFILDTCADVGDVCRRSQRFTVDGFSHFLFADATGQTAIVEWVDGRMVISIGGADSCVLTNSTFAESNQTYGTVQNKLPGIPATDRWRQLEIEPDDWTRSLERYCILREVLGTRSHEIENPVEFAFDTLKKAKFPVPDREGEFRTQWSVVFDTETRVIHFETRLHTQRRRIEFDGIDFRVNRSPAMYFCPDARSWRDPPQVL</sequence>